<comment type="caution">
    <text evidence="2">The sequence shown here is derived from an EMBL/GenBank/DDBJ whole genome shotgun (WGS) entry which is preliminary data.</text>
</comment>
<gene>
    <name evidence="2" type="ORF">N784_15785</name>
</gene>
<evidence type="ECO:0000313" key="2">
    <source>
        <dbReference type="EMBL" id="KGX87361.1"/>
    </source>
</evidence>
<evidence type="ECO:0000256" key="1">
    <source>
        <dbReference type="SAM" id="Phobius"/>
    </source>
</evidence>
<dbReference type="Proteomes" id="UP000030401">
    <property type="component" value="Unassembled WGS sequence"/>
</dbReference>
<proteinExistence type="predicted"/>
<reference evidence="2 3" key="1">
    <citation type="submission" date="2013-08" db="EMBL/GenBank/DDBJ databases">
        <authorList>
            <person name="Huang J."/>
            <person name="Wang G."/>
        </authorList>
    </citation>
    <scope>NUCLEOTIDE SEQUENCE [LARGE SCALE GENOMIC DNA]</scope>
    <source>
        <strain evidence="2 3">JSM 072002</strain>
    </source>
</reference>
<name>A0A0A5G2P3_9BACI</name>
<protein>
    <submittedName>
        <fullName evidence="2">Uncharacterized protein</fullName>
    </submittedName>
</protein>
<feature type="transmembrane region" description="Helical" evidence="1">
    <location>
        <begin position="42"/>
        <end position="61"/>
    </location>
</feature>
<organism evidence="2 3">
    <name type="scientific">Pontibacillus litoralis JSM 072002</name>
    <dbReference type="NCBI Taxonomy" id="1385512"/>
    <lineage>
        <taxon>Bacteria</taxon>
        <taxon>Bacillati</taxon>
        <taxon>Bacillota</taxon>
        <taxon>Bacilli</taxon>
        <taxon>Bacillales</taxon>
        <taxon>Bacillaceae</taxon>
        <taxon>Pontibacillus</taxon>
    </lineage>
</organism>
<keyword evidence="1" id="KW-0812">Transmembrane</keyword>
<dbReference type="EMBL" id="AVPG01000007">
    <property type="protein sequence ID" value="KGX87361.1"/>
    <property type="molecule type" value="Genomic_DNA"/>
</dbReference>
<dbReference type="Pfam" id="PF20136">
    <property type="entry name" value="DUF6526"/>
    <property type="match status" value="1"/>
</dbReference>
<dbReference type="eggNOG" id="ENOG5032T87">
    <property type="taxonomic scope" value="Bacteria"/>
</dbReference>
<feature type="transmembrane region" description="Helical" evidence="1">
    <location>
        <begin position="18"/>
        <end position="36"/>
    </location>
</feature>
<sequence>MSKQSFEHHSRYHPLQHFIWLPLSFITIITAIVYVVREGFSLGVFIMFMLIMISIIAGMLARLNALKLQDRLIRLEEQFRYYTLTNKRIDSRLTIPQLIALRFASDEEFPALAEKAANEAMKPDEIKKAIQDWRADEHRV</sequence>
<dbReference type="AlphaFoldDB" id="A0A0A5G2P3"/>
<keyword evidence="1" id="KW-1133">Transmembrane helix</keyword>
<dbReference type="RefSeq" id="WP_036833535.1">
    <property type="nucleotide sequence ID" value="NZ_AVPG01000007.1"/>
</dbReference>
<dbReference type="InterPro" id="IPR045385">
    <property type="entry name" value="DUF6526"/>
</dbReference>
<keyword evidence="1" id="KW-0472">Membrane</keyword>
<evidence type="ECO:0000313" key="3">
    <source>
        <dbReference type="Proteomes" id="UP000030401"/>
    </source>
</evidence>
<dbReference type="OrthoDB" id="765463at2"/>
<accession>A0A0A5G2P3</accession>
<keyword evidence="3" id="KW-1185">Reference proteome</keyword>